<dbReference type="EMBL" id="AP003247">
    <property type="protein sequence ID" value="BAD68208.1"/>
    <property type="molecule type" value="Genomic_DNA"/>
</dbReference>
<feature type="region of interest" description="Disordered" evidence="1">
    <location>
        <begin position="1"/>
        <end position="105"/>
    </location>
</feature>
<dbReference type="Proteomes" id="UP000817658">
    <property type="component" value="Chromosome 1"/>
</dbReference>
<organism evidence="2">
    <name type="scientific">Oryza sativa subsp. japonica</name>
    <name type="common">Rice</name>
    <dbReference type="NCBI Taxonomy" id="39947"/>
    <lineage>
        <taxon>Eukaryota</taxon>
        <taxon>Viridiplantae</taxon>
        <taxon>Streptophyta</taxon>
        <taxon>Embryophyta</taxon>
        <taxon>Tracheophyta</taxon>
        <taxon>Spermatophyta</taxon>
        <taxon>Magnoliopsida</taxon>
        <taxon>Liliopsida</taxon>
        <taxon>Poales</taxon>
        <taxon>Poaceae</taxon>
        <taxon>BOP clade</taxon>
        <taxon>Oryzoideae</taxon>
        <taxon>Oryzeae</taxon>
        <taxon>Oryzinae</taxon>
        <taxon>Oryza</taxon>
        <taxon>Oryza sativa</taxon>
    </lineage>
</organism>
<feature type="compositionally biased region" description="Polar residues" evidence="1">
    <location>
        <begin position="1"/>
        <end position="15"/>
    </location>
</feature>
<accession>Q5VQR8</accession>
<gene>
    <name evidence="2" type="primary">P0425G02.23</name>
</gene>
<dbReference type="AlphaFoldDB" id="Q5VQR8"/>
<name>Q5VQR8_ORYSJ</name>
<protein>
    <submittedName>
        <fullName evidence="2">Uncharacterized protein</fullName>
    </submittedName>
</protein>
<feature type="compositionally biased region" description="Basic residues" evidence="1">
    <location>
        <begin position="34"/>
        <end position="45"/>
    </location>
</feature>
<reference evidence="2" key="1">
    <citation type="journal article" date="2002" name="Nature">
        <title>The genome sequence and structure of rice chromosome 1.</title>
        <authorList>
            <person name="Sasaki T."/>
            <person name="Matsumoto T."/>
            <person name="Yamamoto K."/>
            <person name="Sakata K."/>
            <person name="Baba T."/>
            <person name="Katayose Y."/>
            <person name="Wu J."/>
            <person name="Niimura Y."/>
            <person name="Cheng Z."/>
            <person name="Nagamura Y."/>
            <person name="Antonio B.A."/>
            <person name="Kanamori H."/>
            <person name="Hosokawa S."/>
            <person name="Masukawa M."/>
            <person name="Arikawa K."/>
            <person name="Chiden Y."/>
            <person name="Hayashi M."/>
            <person name="Okamoto M."/>
            <person name="Ando T."/>
            <person name="Aoki H."/>
            <person name="Arita K."/>
            <person name="Hamada M."/>
            <person name="Harada C."/>
            <person name="Hijishita S."/>
            <person name="Honda M."/>
            <person name="Ichikawa Y."/>
            <person name="Idonuma A."/>
            <person name="Iijima M."/>
            <person name="Ikeda M."/>
            <person name="Ikeno M."/>
            <person name="Itoh S."/>
            <person name="Itoh T."/>
            <person name="Itoh Y."/>
            <person name="Itoh Y."/>
            <person name="Iwabuchi A."/>
            <person name="Kamiya K."/>
            <person name="Karasawa W."/>
            <person name="Katagiri S."/>
            <person name="Kikuta A."/>
            <person name="Kobayashi N."/>
            <person name="Kono I."/>
            <person name="Machita K."/>
            <person name="Maehara T."/>
            <person name="Mizuno H."/>
            <person name="Mizubayashi T."/>
            <person name="Mukai Y."/>
            <person name="Nagasaki H."/>
            <person name="Nakashima M."/>
            <person name="Nakama Y."/>
            <person name="Nakamichi Y."/>
            <person name="Nakamura M."/>
            <person name="Namiki N."/>
            <person name="Negishi M."/>
            <person name="Ohta I."/>
            <person name="Ono N."/>
            <person name="Saji S."/>
            <person name="Sakai K."/>
            <person name="Shibata M."/>
            <person name="Shimokawa T."/>
            <person name="Shomura A."/>
            <person name="Song J."/>
            <person name="Takazaki Y."/>
            <person name="Terasawa K."/>
            <person name="Tsuji K."/>
            <person name="Waki K."/>
            <person name="Yamagata H."/>
            <person name="Yamane H."/>
            <person name="Yoshiki S."/>
            <person name="Yoshihara R."/>
            <person name="Yukawa K."/>
            <person name="Zhong H."/>
            <person name="Iwama H."/>
            <person name="Endo T."/>
            <person name="Ito H."/>
            <person name="Hahn J.H."/>
            <person name="Kim H.I."/>
            <person name="Eun M.Y."/>
            <person name="Yano M."/>
            <person name="Jiang J."/>
            <person name="Gojobori T."/>
        </authorList>
    </citation>
    <scope>NUCLEOTIDE SEQUENCE [LARGE SCALE GENOMIC DNA]</scope>
</reference>
<proteinExistence type="predicted"/>
<feature type="compositionally biased region" description="Basic and acidic residues" evidence="1">
    <location>
        <begin position="69"/>
        <end position="100"/>
    </location>
</feature>
<sequence length="117" mass="12836">MLLGDQKSSTATGITAPQHKKTKVIQESTSRPPRACRRAASRHPSQKSSLPPDPTPASPPQLGKTTPKKLQEHHQLPSGRHGEANPREGEGLEGSKEASRLEGNLCFETRLLERRFL</sequence>
<evidence type="ECO:0000256" key="1">
    <source>
        <dbReference type="SAM" id="MobiDB-lite"/>
    </source>
</evidence>
<evidence type="ECO:0000313" key="2">
    <source>
        <dbReference type="EMBL" id="BAD68208.1"/>
    </source>
</evidence>